<keyword evidence="6 9" id="KW-0067">ATP-binding</keyword>
<evidence type="ECO:0000256" key="2">
    <source>
        <dbReference type="ARBA" id="ARBA00008205"/>
    </source>
</evidence>
<dbReference type="Pfam" id="PF01883">
    <property type="entry name" value="FeS_assembly_P"/>
    <property type="match status" value="1"/>
</dbReference>
<dbReference type="PANTHER" id="PTHR42961">
    <property type="entry name" value="IRON-SULFUR PROTEIN NUBPL"/>
    <property type="match status" value="1"/>
</dbReference>
<feature type="binding site" evidence="9">
    <location>
        <begin position="121"/>
        <end position="128"/>
    </location>
    <ligand>
        <name>ATP</name>
        <dbReference type="ChEBI" id="CHEBI:30616"/>
    </ligand>
</feature>
<dbReference type="Pfam" id="PF10609">
    <property type="entry name" value="ParA"/>
    <property type="match status" value="1"/>
</dbReference>
<dbReference type="PANTHER" id="PTHR42961:SF2">
    <property type="entry name" value="IRON-SULFUR PROTEIN NUBPL"/>
    <property type="match status" value="1"/>
</dbReference>
<feature type="domain" description="MIP18 family-like" evidence="10">
    <location>
        <begin position="7"/>
        <end position="78"/>
    </location>
</feature>
<sequence length="375" mass="39788">MTAVNLDAVQAALATVKDPEIHRPITDLGMVDNVDIDPNGHVTVAILLTIAGCPLQSSIRDSVISAVSRVEGVTAVDVTLGVMTDEQRRAMRQKLQGPGAQKDIPFNKPGNHTTVYAVTSGKGGVGKSSTTVNLAATLAKRGFSVGILDADIYGHSIPPMLGSTMPPTKVDDMMMPPEAHGVKCISIAQFTAGNAPVVWRGPMLHRALQQFLTDVYWGDLDFLLLDLPPGTGDIALSIPSLLPNSQLLIVTTPQTAAAEVAERSGMMAAQTKQKVVGVIENMSWMELPDGSTVEMFGNGGGMTVAMDLTRMLGYQVNVLDQIPMDVRLREGGDAGVPIVLSHPDSTVAKAFNNIVDQLLEQRESIVGQSLGIQPH</sequence>
<dbReference type="SUPFAM" id="SSF117916">
    <property type="entry name" value="Fe-S cluster assembly (FSCA) domain-like"/>
    <property type="match status" value="1"/>
</dbReference>
<evidence type="ECO:0000313" key="11">
    <source>
        <dbReference type="EMBL" id="PZP89720.1"/>
    </source>
</evidence>
<evidence type="ECO:0000313" key="12">
    <source>
        <dbReference type="Proteomes" id="UP000248606"/>
    </source>
</evidence>
<dbReference type="GO" id="GO:0046872">
    <property type="term" value="F:metal ion binding"/>
    <property type="evidence" value="ECO:0007669"/>
    <property type="project" value="UniProtKB-KW"/>
</dbReference>
<name>A0A2W5ID70_9ACTN</name>
<gene>
    <name evidence="11" type="ORF">DI579_00655</name>
</gene>
<protein>
    <recommendedName>
        <fullName evidence="9">Iron-sulfur cluster carrier protein</fullName>
    </recommendedName>
</protein>
<dbReference type="Gene3D" id="3.30.300.130">
    <property type="entry name" value="Fe-S cluster assembly (FSCA)"/>
    <property type="match status" value="1"/>
</dbReference>
<evidence type="ECO:0000256" key="4">
    <source>
        <dbReference type="ARBA" id="ARBA00022741"/>
    </source>
</evidence>
<dbReference type="HAMAP" id="MF_02040">
    <property type="entry name" value="Mrp_NBP35"/>
    <property type="match status" value="1"/>
</dbReference>
<dbReference type="GO" id="GO:0016226">
    <property type="term" value="P:iron-sulfur cluster assembly"/>
    <property type="evidence" value="ECO:0007669"/>
    <property type="project" value="InterPro"/>
</dbReference>
<dbReference type="InterPro" id="IPR002744">
    <property type="entry name" value="MIP18-like"/>
</dbReference>
<comment type="similarity">
    <text evidence="1">In the N-terminal section; belongs to the MIP18 family.</text>
</comment>
<dbReference type="RefSeq" id="WP_290595502.1">
    <property type="nucleotide sequence ID" value="NZ_CAKZIO010000003.1"/>
</dbReference>
<dbReference type="AlphaFoldDB" id="A0A2W5ID70"/>
<comment type="similarity">
    <text evidence="2">In the C-terminal section; belongs to the Mrp/NBP35 ATP-binding proteins family.</text>
</comment>
<comment type="similarity">
    <text evidence="9">Belongs to the Mrp/NBP35 ATP-binding proteins family.</text>
</comment>
<dbReference type="GO" id="GO:0005524">
    <property type="term" value="F:ATP binding"/>
    <property type="evidence" value="ECO:0007669"/>
    <property type="project" value="UniProtKB-UniRule"/>
</dbReference>
<keyword evidence="4 9" id="KW-0547">Nucleotide-binding</keyword>
<comment type="function">
    <text evidence="9">Binds and transfers iron-sulfur (Fe-S) clusters to target apoproteins. Can hydrolyze ATP.</text>
</comment>
<keyword evidence="3 9" id="KW-0479">Metal-binding</keyword>
<dbReference type="InterPro" id="IPR033756">
    <property type="entry name" value="YlxH/NBP35"/>
</dbReference>
<keyword evidence="5 9" id="KW-0378">Hydrolase</keyword>
<evidence type="ECO:0000256" key="7">
    <source>
        <dbReference type="ARBA" id="ARBA00023004"/>
    </source>
</evidence>
<dbReference type="Proteomes" id="UP000248606">
    <property type="component" value="Unassembled WGS sequence"/>
</dbReference>
<dbReference type="InterPro" id="IPR027417">
    <property type="entry name" value="P-loop_NTPase"/>
</dbReference>
<evidence type="ECO:0000256" key="1">
    <source>
        <dbReference type="ARBA" id="ARBA00007352"/>
    </source>
</evidence>
<dbReference type="FunFam" id="3.40.50.300:FF:000304">
    <property type="entry name" value="Iron-sulfur cluster carrier protein"/>
    <property type="match status" value="1"/>
</dbReference>
<comment type="subunit">
    <text evidence="9">Homodimer.</text>
</comment>
<dbReference type="InterPro" id="IPR044304">
    <property type="entry name" value="NUBPL-like"/>
</dbReference>
<keyword evidence="7 9" id="KW-0408">Iron</keyword>
<evidence type="ECO:0000256" key="3">
    <source>
        <dbReference type="ARBA" id="ARBA00022723"/>
    </source>
</evidence>
<evidence type="ECO:0000256" key="5">
    <source>
        <dbReference type="ARBA" id="ARBA00022801"/>
    </source>
</evidence>
<reference evidence="11 12" key="1">
    <citation type="submission" date="2017-08" db="EMBL/GenBank/DDBJ databases">
        <title>Infants hospitalized years apart are colonized by the same room-sourced microbial strains.</title>
        <authorList>
            <person name="Brooks B."/>
            <person name="Olm M.R."/>
            <person name="Firek B.A."/>
            <person name="Baker R."/>
            <person name="Thomas B.C."/>
            <person name="Morowitz M.J."/>
            <person name="Banfield J.F."/>
        </authorList>
    </citation>
    <scope>NUCLEOTIDE SEQUENCE [LARGE SCALE GENOMIC DNA]</scope>
    <source>
        <strain evidence="11">S2_006_000_R1_57</strain>
    </source>
</reference>
<dbReference type="CDD" id="cd02037">
    <property type="entry name" value="Mrp_NBP35"/>
    <property type="match status" value="1"/>
</dbReference>
<comment type="caution">
    <text evidence="11">The sequence shown here is derived from an EMBL/GenBank/DDBJ whole genome shotgun (WGS) entry which is preliminary data.</text>
</comment>
<dbReference type="InterPro" id="IPR034904">
    <property type="entry name" value="FSCA_dom_sf"/>
</dbReference>
<dbReference type="PROSITE" id="PS01215">
    <property type="entry name" value="MRP"/>
    <property type="match status" value="1"/>
</dbReference>
<evidence type="ECO:0000259" key="10">
    <source>
        <dbReference type="Pfam" id="PF01883"/>
    </source>
</evidence>
<dbReference type="InterPro" id="IPR000808">
    <property type="entry name" value="Mrp-like_CS"/>
</dbReference>
<accession>A0A2W5ID70</accession>
<keyword evidence="8 9" id="KW-0411">Iron-sulfur</keyword>
<dbReference type="GO" id="GO:0016887">
    <property type="term" value="F:ATP hydrolysis activity"/>
    <property type="evidence" value="ECO:0007669"/>
    <property type="project" value="UniProtKB-UniRule"/>
</dbReference>
<evidence type="ECO:0000256" key="6">
    <source>
        <dbReference type="ARBA" id="ARBA00022840"/>
    </source>
</evidence>
<proteinExistence type="inferred from homology"/>
<evidence type="ECO:0000256" key="9">
    <source>
        <dbReference type="HAMAP-Rule" id="MF_02040"/>
    </source>
</evidence>
<dbReference type="SUPFAM" id="SSF52540">
    <property type="entry name" value="P-loop containing nucleoside triphosphate hydrolases"/>
    <property type="match status" value="1"/>
</dbReference>
<evidence type="ECO:0000256" key="8">
    <source>
        <dbReference type="ARBA" id="ARBA00023014"/>
    </source>
</evidence>
<dbReference type="GO" id="GO:0140663">
    <property type="term" value="F:ATP-dependent FeS chaperone activity"/>
    <property type="evidence" value="ECO:0007669"/>
    <property type="project" value="InterPro"/>
</dbReference>
<dbReference type="EMBL" id="QFOZ01000001">
    <property type="protein sequence ID" value="PZP89720.1"/>
    <property type="molecule type" value="Genomic_DNA"/>
</dbReference>
<dbReference type="Gene3D" id="3.40.50.300">
    <property type="entry name" value="P-loop containing nucleotide triphosphate hydrolases"/>
    <property type="match status" value="1"/>
</dbReference>
<dbReference type="GO" id="GO:0051539">
    <property type="term" value="F:4 iron, 4 sulfur cluster binding"/>
    <property type="evidence" value="ECO:0007669"/>
    <property type="project" value="TreeGrafter"/>
</dbReference>
<dbReference type="InterPro" id="IPR019591">
    <property type="entry name" value="Mrp/NBP35_ATP-bd"/>
</dbReference>
<organism evidence="11 12">
    <name type="scientific">Lawsonella clevelandensis</name>
    <dbReference type="NCBI Taxonomy" id="1528099"/>
    <lineage>
        <taxon>Bacteria</taxon>
        <taxon>Bacillati</taxon>
        <taxon>Actinomycetota</taxon>
        <taxon>Actinomycetes</taxon>
        <taxon>Mycobacteriales</taxon>
        <taxon>Lawsonellaceae</taxon>
        <taxon>Lawsonella</taxon>
    </lineage>
</organism>